<gene>
    <name evidence="1" type="ORF">WUBG_14060</name>
</gene>
<comment type="caution">
    <text evidence="1">The sequence shown here is derived from an EMBL/GenBank/DDBJ whole genome shotgun (WGS) entry which is preliminary data.</text>
</comment>
<dbReference type="Proteomes" id="UP000004810">
    <property type="component" value="Unassembled WGS sequence"/>
</dbReference>
<proteinExistence type="predicted"/>
<reference evidence="2" key="1">
    <citation type="submission" date="2012-08" db="EMBL/GenBank/DDBJ databases">
        <title>The Genome Sequence of Wuchereria bancrofti.</title>
        <authorList>
            <person name="Nutman T.B."/>
            <person name="Fink D.L."/>
            <person name="Russ C."/>
            <person name="Young S."/>
            <person name="Zeng Q."/>
            <person name="Koehrsen M."/>
            <person name="Alvarado L."/>
            <person name="Berlin A."/>
            <person name="Chapman S.B."/>
            <person name="Chen Z."/>
            <person name="Freedman E."/>
            <person name="Gellesch M."/>
            <person name="Goldberg J."/>
            <person name="Griggs A."/>
            <person name="Gujja S."/>
            <person name="Heilman E.R."/>
            <person name="Heiman D."/>
            <person name="Hepburn T."/>
            <person name="Howarth C."/>
            <person name="Jen D."/>
            <person name="Larson L."/>
            <person name="Lewis B."/>
            <person name="Mehta T."/>
            <person name="Park D."/>
            <person name="Pearson M."/>
            <person name="Roberts A."/>
            <person name="Saif S."/>
            <person name="Shea T."/>
            <person name="Shenoy N."/>
            <person name="Sisk P."/>
            <person name="Stolte C."/>
            <person name="Sykes S."/>
            <person name="Walk T."/>
            <person name="White J."/>
            <person name="Yandava C."/>
            <person name="Haas B."/>
            <person name="Henn M.R."/>
            <person name="Nusbaum C."/>
            <person name="Birren B."/>
        </authorList>
    </citation>
    <scope>NUCLEOTIDE SEQUENCE [LARGE SCALE GENOMIC DNA]</scope>
    <source>
        <strain evidence="2">NA</strain>
    </source>
</reference>
<evidence type="ECO:0000313" key="1">
    <source>
        <dbReference type="EMBL" id="EJW75031.1"/>
    </source>
</evidence>
<dbReference type="EMBL" id="ADBV01011209">
    <property type="protein sequence ID" value="EJW75031.1"/>
    <property type="molecule type" value="Genomic_DNA"/>
</dbReference>
<evidence type="ECO:0000313" key="2">
    <source>
        <dbReference type="Proteomes" id="UP000004810"/>
    </source>
</evidence>
<name>J9DYX4_WUCBA</name>
<protein>
    <submittedName>
        <fullName evidence="1">Uncharacterized protein</fullName>
    </submittedName>
</protein>
<sequence>QKQKIRYLEQRKCILRSEIRTRIELQQGDGLRDQDKTYILLFLSEQLLHTGSELSVT</sequence>
<feature type="non-terminal residue" evidence="1">
    <location>
        <position position="1"/>
    </location>
</feature>
<accession>J9DYX4</accession>
<dbReference type="AlphaFoldDB" id="J9DYX4"/>
<organism evidence="1 2">
    <name type="scientific">Wuchereria bancrofti</name>
    <dbReference type="NCBI Taxonomy" id="6293"/>
    <lineage>
        <taxon>Eukaryota</taxon>
        <taxon>Metazoa</taxon>
        <taxon>Ecdysozoa</taxon>
        <taxon>Nematoda</taxon>
        <taxon>Chromadorea</taxon>
        <taxon>Rhabditida</taxon>
        <taxon>Spirurina</taxon>
        <taxon>Spiruromorpha</taxon>
        <taxon>Filarioidea</taxon>
        <taxon>Onchocercidae</taxon>
        <taxon>Wuchereria</taxon>
    </lineage>
</organism>